<feature type="region of interest" description="Disordered" evidence="1">
    <location>
        <begin position="1"/>
        <end position="43"/>
    </location>
</feature>
<feature type="compositionally biased region" description="Polar residues" evidence="1">
    <location>
        <begin position="826"/>
        <end position="841"/>
    </location>
</feature>
<dbReference type="OrthoDB" id="1749473at2759"/>
<feature type="region of interest" description="Disordered" evidence="1">
    <location>
        <begin position="55"/>
        <end position="179"/>
    </location>
</feature>
<feature type="region of interest" description="Disordered" evidence="1">
    <location>
        <begin position="796"/>
        <end position="900"/>
    </location>
</feature>
<accession>A0A8H8UD84</accession>
<name>A0A8H8UD84_9HELO</name>
<organism evidence="3 4">
    <name type="scientific">Lachnellula subtilissima</name>
    <dbReference type="NCBI Taxonomy" id="602034"/>
    <lineage>
        <taxon>Eukaryota</taxon>
        <taxon>Fungi</taxon>
        <taxon>Dikarya</taxon>
        <taxon>Ascomycota</taxon>
        <taxon>Pezizomycotina</taxon>
        <taxon>Leotiomycetes</taxon>
        <taxon>Helotiales</taxon>
        <taxon>Lachnaceae</taxon>
        <taxon>Lachnellula</taxon>
    </lineage>
</organism>
<feature type="region of interest" description="Disordered" evidence="1">
    <location>
        <begin position="734"/>
        <end position="753"/>
    </location>
</feature>
<gene>
    <name evidence="3" type="ORF">LSUB1_G002480</name>
</gene>
<dbReference type="EMBL" id="QGMJ01000174">
    <property type="protein sequence ID" value="TVY40538.1"/>
    <property type="molecule type" value="Genomic_DNA"/>
</dbReference>
<evidence type="ECO:0000256" key="1">
    <source>
        <dbReference type="SAM" id="MobiDB-lite"/>
    </source>
</evidence>
<feature type="compositionally biased region" description="Low complexity" evidence="1">
    <location>
        <begin position="143"/>
        <end position="163"/>
    </location>
</feature>
<feature type="region of interest" description="Disordered" evidence="1">
    <location>
        <begin position="402"/>
        <end position="568"/>
    </location>
</feature>
<feature type="compositionally biased region" description="Polar residues" evidence="1">
    <location>
        <begin position="1"/>
        <end position="26"/>
    </location>
</feature>
<proteinExistence type="predicted"/>
<feature type="compositionally biased region" description="Low complexity" evidence="1">
    <location>
        <begin position="814"/>
        <end position="825"/>
    </location>
</feature>
<dbReference type="AlphaFoldDB" id="A0A8H8UD84"/>
<dbReference type="InterPro" id="IPR001849">
    <property type="entry name" value="PH_domain"/>
</dbReference>
<feature type="compositionally biased region" description="Polar residues" evidence="1">
    <location>
        <begin position="452"/>
        <end position="461"/>
    </location>
</feature>
<feature type="compositionally biased region" description="Basic and acidic residues" evidence="1">
    <location>
        <begin position="92"/>
        <end position="102"/>
    </location>
</feature>
<dbReference type="PROSITE" id="PS50003">
    <property type="entry name" value="PH_DOMAIN"/>
    <property type="match status" value="1"/>
</dbReference>
<reference evidence="3 4" key="1">
    <citation type="submission" date="2018-05" db="EMBL/GenBank/DDBJ databases">
        <title>Genome sequencing and assembly of the regulated plant pathogen Lachnellula willkommii and related sister species for the development of diagnostic species identification markers.</title>
        <authorList>
            <person name="Giroux E."/>
            <person name="Bilodeau G."/>
        </authorList>
    </citation>
    <scope>NUCLEOTIDE SEQUENCE [LARGE SCALE GENOMIC DNA]</scope>
    <source>
        <strain evidence="3 4">CBS 197.66</strain>
    </source>
</reference>
<feature type="compositionally biased region" description="Basic and acidic residues" evidence="1">
    <location>
        <begin position="462"/>
        <end position="472"/>
    </location>
</feature>
<feature type="domain" description="PH" evidence="2">
    <location>
        <begin position="245"/>
        <end position="367"/>
    </location>
</feature>
<feature type="compositionally biased region" description="Pro residues" evidence="1">
    <location>
        <begin position="864"/>
        <end position="878"/>
    </location>
</feature>
<sequence length="900" mass="98392">MANTHAETPFQETNPSHRFNPPQSNFGFKRRTRPPPVHLNGVKDAEIRVPLKLERPESKGGLRGIFSRNNRSNITLDPTPDDIPPVSAFSERSMKAVAERSLPRSLSVKRTTTAEMRPVTPKPTTRLPRINLRSKSVKQANGPPSKKPIIPSRTSKSSPRSTKTYPQPPTRTSATWDPPPLFQAYPQAVKHATLSASTLSADAILRISNHKRNLSVREETTQARQNGGDPIAAVKKTERAKGRHRRQISGSISKADWTQKIFILVTSGYLLQYAATGSFDRLPEKMMKLGRESVAFASDVIPGKHWVLQISQAMDSDGVPAADSRSLLSRLTFRGADYRRSATSLLLVLNSAEDMDAWMAVVRKEIEALGGKKLVSETGKPKADGNVEQLKERPSHRYLFQKDPDQFSNSASPQALCFAPPWNVENPSGERMEDASSTLVDLEPPVIRPSTGYRSRTNSTTSRDEQQLDNLRHSTNRLSYMSSGQRTLISSPATSPNRESFSASEDIPPSISPEDSRPRPNASAINERRRSMQNMPVPLLEAHKPKGYRHSTYGGPSRPIRNPSSPIPPNFSIPTSSIQRYTTVKGPVIIIPEQLTNEMPINEIPTIITTTPTKICEALPQGPRKISPVALKLTVAQSLPLVKDTQSPLHQMQVLTPTKSLEDIPQIKPQTPSEIGPSPSEVANSPRGFSELPLNSRETSHVGFHLPGRPSSMRTIVDIQDRLPEAPLRPAPPCPSEALSTPLPVSPPLSVSPPITEVKEEANVTSAHAEKEFMSPLPAITNTRIKLRRPISMQIRATERSQSQSPRSIPKCTLSPRNRPSLSPSKETTSAPSLLSPSMQRLKSAGNAKSLANRKSMPVLINGPPAPPPSCALPPLPPGSSSSSLKSPASPKSLRASVPA</sequence>
<feature type="compositionally biased region" description="Polar residues" evidence="1">
    <location>
        <begin position="476"/>
        <end position="503"/>
    </location>
</feature>
<evidence type="ECO:0000313" key="3">
    <source>
        <dbReference type="EMBL" id="TVY40538.1"/>
    </source>
</evidence>
<feature type="compositionally biased region" description="Low complexity" evidence="1">
    <location>
        <begin position="879"/>
        <end position="894"/>
    </location>
</feature>
<evidence type="ECO:0000313" key="4">
    <source>
        <dbReference type="Proteomes" id="UP000462212"/>
    </source>
</evidence>
<comment type="caution">
    <text evidence="3">The sequence shown here is derived from an EMBL/GenBank/DDBJ whole genome shotgun (WGS) entry which is preliminary data.</text>
</comment>
<dbReference type="Proteomes" id="UP000462212">
    <property type="component" value="Unassembled WGS sequence"/>
</dbReference>
<protein>
    <recommendedName>
        <fullName evidence="2">PH domain-containing protein</fullName>
    </recommendedName>
</protein>
<evidence type="ECO:0000259" key="2">
    <source>
        <dbReference type="PROSITE" id="PS50003"/>
    </source>
</evidence>
<keyword evidence="4" id="KW-1185">Reference proteome</keyword>